<name>A0ACC6UZV5_9CREN</name>
<proteinExistence type="predicted"/>
<evidence type="ECO:0000313" key="2">
    <source>
        <dbReference type="Proteomes" id="UP000033636"/>
    </source>
</evidence>
<protein>
    <submittedName>
        <fullName evidence="1">LysE family translocator</fullName>
    </submittedName>
</protein>
<accession>A0ACC6UZV5</accession>
<comment type="caution">
    <text evidence="1">The sequence shown here is derived from an EMBL/GenBank/DDBJ whole genome shotgun (WGS) entry which is preliminary data.</text>
</comment>
<reference evidence="1" key="1">
    <citation type="submission" date="2024-07" db="EMBL/GenBank/DDBJ databases">
        <title>Metagenome and Metagenome-Assembled Genomes of Archaea from a hot spring from the geothermal field of Los Azufres, Mexico.</title>
        <authorList>
            <person name="Marin-Paredes R."/>
            <person name="Martinez-Romero E."/>
            <person name="Servin-Garciduenas L.E."/>
        </authorList>
    </citation>
    <scope>NUCLEOTIDE SEQUENCE</scope>
</reference>
<dbReference type="EMBL" id="JZWT02000007">
    <property type="protein sequence ID" value="MFB6490359.1"/>
    <property type="molecule type" value="Genomic_DNA"/>
</dbReference>
<gene>
    <name evidence="1" type="ORF">TU35_003775</name>
</gene>
<dbReference type="Proteomes" id="UP000033636">
    <property type="component" value="Unassembled WGS sequence"/>
</dbReference>
<evidence type="ECO:0000313" key="1">
    <source>
        <dbReference type="EMBL" id="MFB6490359.1"/>
    </source>
</evidence>
<organism evidence="1 2">
    <name type="scientific">Thermoproteus sp. AZ2</name>
    <dbReference type="NCBI Taxonomy" id="1609232"/>
    <lineage>
        <taxon>Archaea</taxon>
        <taxon>Thermoproteota</taxon>
        <taxon>Thermoprotei</taxon>
        <taxon>Thermoproteales</taxon>
        <taxon>Thermoproteaceae</taxon>
        <taxon>Thermoproteus</taxon>
    </lineage>
</organism>
<sequence>MISQFIAGLALGYSLAVPPGPMNALIAAHSVRSFRYGFAVGAGAMTADFIFMLLTLALYDALLAFAGARYMFPFYLLGAGLLLYLAYAIARAKPPEERREGGAASGALRSYLTGLGLGLANPYQLGWWLTVGLSSISQFGALWAIGLFSAIATWITSFPAAVRAGWRLNKGATWLAIKAFSAATLAAFGAYFAYSAALALLR</sequence>